<dbReference type="CDD" id="cd19961">
    <property type="entry name" value="EcYidC-like_peri"/>
    <property type="match status" value="1"/>
</dbReference>
<dbReference type="Pfam" id="PF14849">
    <property type="entry name" value="YidC_periplas"/>
    <property type="match status" value="1"/>
</dbReference>
<keyword evidence="5 13" id="KW-1003">Cell membrane</keyword>
<evidence type="ECO:0000256" key="7">
    <source>
        <dbReference type="ARBA" id="ARBA00022927"/>
    </source>
</evidence>
<name>A0ABW5LD01_9FLAO</name>
<feature type="transmembrane region" description="Helical" evidence="13">
    <location>
        <begin position="356"/>
        <end position="376"/>
    </location>
</feature>
<keyword evidence="17" id="KW-1185">Reference proteome</keyword>
<comment type="caution">
    <text evidence="16">The sequence shown here is derived from an EMBL/GenBank/DDBJ whole genome shotgun (WGS) entry which is preliminary data.</text>
</comment>
<feature type="domain" description="Membrane insertase YidC/Oxa/ALB C-terminal" evidence="14">
    <location>
        <begin position="385"/>
        <end position="582"/>
    </location>
</feature>
<feature type="transmembrane region" description="Helical" evidence="13">
    <location>
        <begin position="566"/>
        <end position="585"/>
    </location>
</feature>
<dbReference type="Proteomes" id="UP001597319">
    <property type="component" value="Unassembled WGS sequence"/>
</dbReference>
<evidence type="ECO:0000256" key="13">
    <source>
        <dbReference type="HAMAP-Rule" id="MF_01810"/>
    </source>
</evidence>
<comment type="subunit">
    <text evidence="13">Interacts with the Sec translocase complex via SecD. Specifically interacts with transmembrane segments of nascent integral membrane proteins during membrane integration.</text>
</comment>
<feature type="transmembrane region" description="Helical" evidence="13">
    <location>
        <begin position="454"/>
        <end position="475"/>
    </location>
</feature>
<feature type="transmembrane region" description="Helical" evidence="13">
    <location>
        <begin position="501"/>
        <end position="522"/>
    </location>
</feature>
<evidence type="ECO:0000256" key="12">
    <source>
        <dbReference type="ARBA" id="ARBA00033342"/>
    </source>
</evidence>
<dbReference type="PANTHER" id="PTHR12428">
    <property type="entry name" value="OXA1"/>
    <property type="match status" value="1"/>
</dbReference>
<feature type="transmembrane region" description="Helical" evidence="13">
    <location>
        <begin position="382"/>
        <end position="405"/>
    </location>
</feature>
<dbReference type="Gene3D" id="2.70.98.90">
    <property type="match status" value="1"/>
</dbReference>
<sequence length="627" mass="71852">MEEKKFDLNTVIGFVLIFGIFAWMFYVNKPTPEEIEAEKAKQEQVKAEQKTEENKTTEFIKESEAIVANPQDSLALVAAKSQLGAFAYAASLPSAKENVTKIENEVLSLKINNRGGYIEEALLKNFKTYDSVPLYLIKDGKNASFNLNFGTTDNRILNTKDLFFEPSVTKNGDNTVLSMKLKVSESKYLEYRYELKPNDYMLDFTIKSQGLQQVFNSSQTVNLDWKLQAIRQAKSASYENRYTDIHYEYEGDKDDFTGQGDFDEDQEEQVSWVGFKQHFFTSILLTDTPFKTATLASKNIANTSELDDKDIKVTKEFAASMPLELQGGELNYTMNWYYGPTDYKILSSYDRNLDEIVPLGWGIFGVINRYIFIPFFSFLSGFLPYGIAIIVMTIVVRIVLSPVTYKSYVSQAKMKILRPEITEINEKYKDNAMKKQQETMALYSKAGASPMSGCLPALMQIPVFYALFNFFPSAFDLRQKSFLWADDLSSYDTIAKLPFEIPFYGDHISLFPILASVAIFIYMMMTTGQTMQQQQPGMPNMKFIMYLSPLMMLIFFNNYASGLSLYYFISNLITIGIMLVIKNVIIDEDKIHAKIQENKKKPKKQGKFQTKMKQLMEQAEQQQKAKK</sequence>
<organism evidence="16 17">
    <name type="scientific">Aquimarina rubra</name>
    <dbReference type="NCBI Taxonomy" id="1920033"/>
    <lineage>
        <taxon>Bacteria</taxon>
        <taxon>Pseudomonadati</taxon>
        <taxon>Bacteroidota</taxon>
        <taxon>Flavobacteriia</taxon>
        <taxon>Flavobacteriales</taxon>
        <taxon>Flavobacteriaceae</taxon>
        <taxon>Aquimarina</taxon>
    </lineage>
</organism>
<keyword evidence="9 13" id="KW-0472">Membrane</keyword>
<evidence type="ECO:0000256" key="10">
    <source>
        <dbReference type="ARBA" id="ARBA00023186"/>
    </source>
</evidence>
<dbReference type="PRINTS" id="PR00701">
    <property type="entry name" value="60KDINNERMP"/>
</dbReference>
<evidence type="ECO:0000259" key="15">
    <source>
        <dbReference type="Pfam" id="PF14849"/>
    </source>
</evidence>
<keyword evidence="10 13" id="KW-0143">Chaperone</keyword>
<evidence type="ECO:0000256" key="11">
    <source>
        <dbReference type="ARBA" id="ARBA00033245"/>
    </source>
</evidence>
<gene>
    <name evidence="13 16" type="primary">yidC</name>
    <name evidence="16" type="ORF">ACFSR1_02805</name>
</gene>
<feature type="domain" description="Membrane insertase YidC N-terminal" evidence="15">
    <location>
        <begin position="101"/>
        <end position="372"/>
    </location>
</feature>
<evidence type="ECO:0000313" key="16">
    <source>
        <dbReference type="EMBL" id="MFD2561583.1"/>
    </source>
</evidence>
<proteinExistence type="inferred from homology"/>
<evidence type="ECO:0000259" key="14">
    <source>
        <dbReference type="Pfam" id="PF02096"/>
    </source>
</evidence>
<dbReference type="InterPro" id="IPR028055">
    <property type="entry name" value="YidC/Oxa/ALB_C"/>
</dbReference>
<comment type="subcellular location">
    <subcellularLocation>
        <location evidence="1">Cell inner membrane</location>
        <topology evidence="1">Multi-pass membrane protein</topology>
    </subcellularLocation>
    <subcellularLocation>
        <location evidence="13">Cell membrane</location>
        <topology evidence="13">Multi-pass membrane protein</topology>
    </subcellularLocation>
</comment>
<comment type="function">
    <text evidence="13">Required for the insertion and/or proper folding and/or complex formation of integral membrane proteins into the membrane. Involved in integration of membrane proteins that insert both dependently and independently of the Sec translocase complex, as well as at least some lipoproteins. Aids folding of multispanning membrane proteins.</text>
</comment>
<evidence type="ECO:0000256" key="1">
    <source>
        <dbReference type="ARBA" id="ARBA00004429"/>
    </source>
</evidence>
<dbReference type="InterPro" id="IPR001708">
    <property type="entry name" value="YidC/ALB3/OXA1/COX18"/>
</dbReference>
<keyword evidence="6 13" id="KW-0812">Transmembrane</keyword>
<dbReference type="NCBIfam" id="NF002356">
    <property type="entry name" value="PRK01318.2-3"/>
    <property type="match status" value="1"/>
</dbReference>
<feature type="transmembrane region" description="Helical" evidence="13">
    <location>
        <begin position="6"/>
        <end position="26"/>
    </location>
</feature>
<dbReference type="NCBIfam" id="TIGR03592">
    <property type="entry name" value="yidC_oxa1_cterm"/>
    <property type="match status" value="1"/>
</dbReference>
<dbReference type="PANTHER" id="PTHR12428:SF65">
    <property type="entry name" value="CYTOCHROME C OXIDASE ASSEMBLY PROTEIN COX18, MITOCHONDRIAL"/>
    <property type="match status" value="1"/>
</dbReference>
<comment type="similarity">
    <text evidence="2 13">Belongs to the OXA1/ALB3/YidC family. Type 1 subfamily.</text>
</comment>
<evidence type="ECO:0000256" key="2">
    <source>
        <dbReference type="ARBA" id="ARBA00010527"/>
    </source>
</evidence>
<dbReference type="Pfam" id="PF02096">
    <property type="entry name" value="60KD_IMP"/>
    <property type="match status" value="1"/>
</dbReference>
<evidence type="ECO:0000256" key="6">
    <source>
        <dbReference type="ARBA" id="ARBA00022692"/>
    </source>
</evidence>
<evidence type="ECO:0000256" key="3">
    <source>
        <dbReference type="ARBA" id="ARBA00015325"/>
    </source>
</evidence>
<accession>A0ABW5LD01</accession>
<dbReference type="RefSeq" id="WP_378289405.1">
    <property type="nucleotide sequence ID" value="NZ_JBHULE010000002.1"/>
</dbReference>
<dbReference type="InterPro" id="IPR038221">
    <property type="entry name" value="YidC_periplasmic_sf"/>
</dbReference>
<keyword evidence="4 13" id="KW-0813">Transport</keyword>
<evidence type="ECO:0000256" key="8">
    <source>
        <dbReference type="ARBA" id="ARBA00022989"/>
    </source>
</evidence>
<evidence type="ECO:0000256" key="4">
    <source>
        <dbReference type="ARBA" id="ARBA00022448"/>
    </source>
</evidence>
<keyword evidence="8 13" id="KW-1133">Transmembrane helix</keyword>
<reference evidence="17" key="1">
    <citation type="journal article" date="2019" name="Int. J. Syst. Evol. Microbiol.">
        <title>The Global Catalogue of Microorganisms (GCM) 10K type strain sequencing project: providing services to taxonomists for standard genome sequencing and annotation.</title>
        <authorList>
            <consortium name="The Broad Institute Genomics Platform"/>
            <consortium name="The Broad Institute Genome Sequencing Center for Infectious Disease"/>
            <person name="Wu L."/>
            <person name="Ma J."/>
        </authorList>
    </citation>
    <scope>NUCLEOTIDE SEQUENCE [LARGE SCALE GENOMIC DNA]</scope>
    <source>
        <strain evidence="17">KCTC 52274</strain>
    </source>
</reference>
<dbReference type="EMBL" id="JBHULE010000002">
    <property type="protein sequence ID" value="MFD2561583.1"/>
    <property type="molecule type" value="Genomic_DNA"/>
</dbReference>
<feature type="transmembrane region" description="Helical" evidence="13">
    <location>
        <begin position="543"/>
        <end position="560"/>
    </location>
</feature>
<dbReference type="NCBIfam" id="TIGR03593">
    <property type="entry name" value="yidC_nterm"/>
    <property type="match status" value="1"/>
</dbReference>
<dbReference type="InterPro" id="IPR028053">
    <property type="entry name" value="Membr_insert_YidC_N"/>
</dbReference>
<evidence type="ECO:0000256" key="5">
    <source>
        <dbReference type="ARBA" id="ARBA00022475"/>
    </source>
</evidence>
<dbReference type="InterPro" id="IPR047196">
    <property type="entry name" value="YidC_ALB_C"/>
</dbReference>
<dbReference type="HAMAP" id="MF_01810">
    <property type="entry name" value="YidC_type1"/>
    <property type="match status" value="1"/>
</dbReference>
<dbReference type="CDD" id="cd20070">
    <property type="entry name" value="5TM_YidC_Alb3"/>
    <property type="match status" value="1"/>
</dbReference>
<protein>
    <recommendedName>
        <fullName evidence="3 13">Membrane protein insertase YidC</fullName>
    </recommendedName>
    <alternativeName>
        <fullName evidence="12 13">Foldase YidC</fullName>
    </alternativeName>
    <alternativeName>
        <fullName evidence="11 13">Membrane integrase YidC</fullName>
    </alternativeName>
    <alternativeName>
        <fullName evidence="13">Membrane protein YidC</fullName>
    </alternativeName>
</protein>
<keyword evidence="7 13" id="KW-0653">Protein transport</keyword>
<evidence type="ECO:0000313" key="17">
    <source>
        <dbReference type="Proteomes" id="UP001597319"/>
    </source>
</evidence>
<dbReference type="NCBIfam" id="NF002359">
    <property type="entry name" value="PRK01318.2-6"/>
    <property type="match status" value="1"/>
</dbReference>
<dbReference type="InterPro" id="IPR019998">
    <property type="entry name" value="Membr_insert_YidC"/>
</dbReference>
<evidence type="ECO:0000256" key="9">
    <source>
        <dbReference type="ARBA" id="ARBA00023136"/>
    </source>
</evidence>